<dbReference type="PANTHER" id="PTHR32251:SF17">
    <property type="entry name" value="STEROID 5-ALPHA REDUCTASE C-TERMINAL DOMAIN-CONTAINING PROTEIN"/>
    <property type="match status" value="1"/>
</dbReference>
<dbReference type="InterPro" id="IPR010721">
    <property type="entry name" value="UstE-like"/>
</dbReference>
<dbReference type="EMBL" id="JANWOI010000002">
    <property type="protein sequence ID" value="MDA5193517.1"/>
    <property type="molecule type" value="Genomic_DNA"/>
</dbReference>
<name>A0A9X3Z6V7_9PROT</name>
<dbReference type="RefSeq" id="WP_274943219.1">
    <property type="nucleotide sequence ID" value="NZ_JANWOI010000002.1"/>
</dbReference>
<organism evidence="2 3">
    <name type="scientific">Govanella unica</name>
    <dbReference type="NCBI Taxonomy" id="2975056"/>
    <lineage>
        <taxon>Bacteria</taxon>
        <taxon>Pseudomonadati</taxon>
        <taxon>Pseudomonadota</taxon>
        <taxon>Alphaproteobacteria</taxon>
        <taxon>Emcibacterales</taxon>
        <taxon>Govanellaceae</taxon>
        <taxon>Govanella</taxon>
    </lineage>
</organism>
<proteinExistence type="predicted"/>
<keyword evidence="1" id="KW-1133">Transmembrane helix</keyword>
<keyword evidence="1" id="KW-0472">Membrane</keyword>
<sequence>MLHDIAYLAVINLGVILVAFVGLWLISLLVEDSSIVDILWGLGLGGVAWVSYVFGDGAADRKLLVAVLVSVWALRLAGYIGWRNWGAEDRRYARLRQHVESQGKNFAIYSLIHIYLLQGSLMWLFSFVVQIPMVYKTPTTLGTLAWIGTAVWAFGLLYETIADIQLARFRAHPTNAGRTMQAGLWRYSRHPNYFGEIVAWVGIFLIACENPIGFPVILCVLMLAYNIVGSMGAGTVERRMQKKRPDYLDYVKRTNKLIPMPPRR</sequence>
<dbReference type="AlphaFoldDB" id="A0A9X3Z6V7"/>
<keyword evidence="1" id="KW-0812">Transmembrane</keyword>
<evidence type="ECO:0000313" key="3">
    <source>
        <dbReference type="Proteomes" id="UP001141619"/>
    </source>
</evidence>
<feature type="transmembrane region" description="Helical" evidence="1">
    <location>
        <begin position="190"/>
        <end position="207"/>
    </location>
</feature>
<accession>A0A9X3Z6V7</accession>
<evidence type="ECO:0000256" key="1">
    <source>
        <dbReference type="SAM" id="Phobius"/>
    </source>
</evidence>
<keyword evidence="3" id="KW-1185">Reference proteome</keyword>
<feature type="transmembrane region" description="Helical" evidence="1">
    <location>
        <begin position="106"/>
        <end position="129"/>
    </location>
</feature>
<protein>
    <submittedName>
        <fullName evidence="2">DUF1295 domain-containing protein</fullName>
    </submittedName>
</protein>
<dbReference type="PANTHER" id="PTHR32251">
    <property type="entry name" value="3-OXO-5-ALPHA-STEROID 4-DEHYDROGENASE"/>
    <property type="match status" value="1"/>
</dbReference>
<reference evidence="2" key="2">
    <citation type="journal article" date="2023" name="Syst. Appl. Microbiol.">
        <title>Govania unica gen. nov., sp. nov., a rare biosphere bacterium that represents a novel family in the class Alphaproteobacteria.</title>
        <authorList>
            <person name="Vandamme P."/>
            <person name="Peeters C."/>
            <person name="Hettiarachchi A."/>
            <person name="Cnockaert M."/>
            <person name="Carlier A."/>
        </authorList>
    </citation>
    <scope>NUCLEOTIDE SEQUENCE</scope>
    <source>
        <strain evidence="2">LMG 31809</strain>
    </source>
</reference>
<gene>
    <name evidence="2" type="ORF">NYP16_06060</name>
</gene>
<evidence type="ECO:0000313" key="2">
    <source>
        <dbReference type="EMBL" id="MDA5193517.1"/>
    </source>
</evidence>
<dbReference type="Proteomes" id="UP001141619">
    <property type="component" value="Unassembled WGS sequence"/>
</dbReference>
<feature type="transmembrane region" description="Helical" evidence="1">
    <location>
        <begin position="6"/>
        <end position="26"/>
    </location>
</feature>
<dbReference type="Gene3D" id="1.20.120.1630">
    <property type="match status" value="1"/>
</dbReference>
<feature type="transmembrane region" description="Helical" evidence="1">
    <location>
        <begin position="141"/>
        <end position="161"/>
    </location>
</feature>
<feature type="transmembrane region" description="Helical" evidence="1">
    <location>
        <begin position="63"/>
        <end position="85"/>
    </location>
</feature>
<dbReference type="GO" id="GO:0016020">
    <property type="term" value="C:membrane"/>
    <property type="evidence" value="ECO:0007669"/>
    <property type="project" value="TreeGrafter"/>
</dbReference>
<reference evidence="2" key="1">
    <citation type="submission" date="2022-08" db="EMBL/GenBank/DDBJ databases">
        <authorList>
            <person name="Vandamme P."/>
            <person name="Hettiarachchi A."/>
            <person name="Peeters C."/>
            <person name="Cnockaert M."/>
            <person name="Carlier A."/>
        </authorList>
    </citation>
    <scope>NUCLEOTIDE SEQUENCE</scope>
    <source>
        <strain evidence="2">LMG 31809</strain>
    </source>
</reference>
<dbReference type="PROSITE" id="PS50244">
    <property type="entry name" value="S5A_REDUCTASE"/>
    <property type="match status" value="1"/>
</dbReference>
<dbReference type="Pfam" id="PF06966">
    <property type="entry name" value="DUF1295"/>
    <property type="match status" value="1"/>
</dbReference>
<feature type="transmembrane region" description="Helical" evidence="1">
    <location>
        <begin position="38"/>
        <end position="57"/>
    </location>
</feature>
<comment type="caution">
    <text evidence="2">The sequence shown here is derived from an EMBL/GenBank/DDBJ whole genome shotgun (WGS) entry which is preliminary data.</text>
</comment>
<feature type="transmembrane region" description="Helical" evidence="1">
    <location>
        <begin position="213"/>
        <end position="234"/>
    </location>
</feature>